<feature type="chain" id="PRO_5044828515" description="MACPF domain-containing protein" evidence="1">
    <location>
        <begin position="23"/>
        <end position="556"/>
    </location>
</feature>
<feature type="signal peptide" evidence="1">
    <location>
        <begin position="1"/>
        <end position="22"/>
    </location>
</feature>
<feature type="domain" description="Apextrin C-terminal" evidence="3">
    <location>
        <begin position="339"/>
        <end position="546"/>
    </location>
</feature>
<evidence type="ECO:0008006" key="6">
    <source>
        <dbReference type="Google" id="ProtNLM"/>
    </source>
</evidence>
<dbReference type="PANTHER" id="PTHR19324">
    <property type="entry name" value="PERFORIN-LIKE PROTEIN 1"/>
    <property type="match status" value="1"/>
</dbReference>
<feature type="domain" description="MACPF" evidence="2">
    <location>
        <begin position="113"/>
        <end position="241"/>
    </location>
</feature>
<keyword evidence="5" id="KW-1185">Reference proteome</keyword>
<reference evidence="4 5" key="1">
    <citation type="journal article" date="2023" name="Sci. Data">
        <title>Genome assembly of the Korean intertidal mud-creeper Batillaria attramentaria.</title>
        <authorList>
            <person name="Patra A.K."/>
            <person name="Ho P.T."/>
            <person name="Jun S."/>
            <person name="Lee S.J."/>
            <person name="Kim Y."/>
            <person name="Won Y.J."/>
        </authorList>
    </citation>
    <scope>NUCLEOTIDE SEQUENCE [LARGE SCALE GENOMIC DNA]</scope>
    <source>
        <strain evidence="4">Wonlab-2016</strain>
    </source>
</reference>
<evidence type="ECO:0000256" key="1">
    <source>
        <dbReference type="SAM" id="SignalP"/>
    </source>
</evidence>
<dbReference type="InterPro" id="IPR020864">
    <property type="entry name" value="MACPF"/>
</dbReference>
<dbReference type="PANTHER" id="PTHR19324:SF33">
    <property type="entry name" value="MUCIN-5AC"/>
    <property type="match status" value="1"/>
</dbReference>
<evidence type="ECO:0000259" key="2">
    <source>
        <dbReference type="Pfam" id="PF01823"/>
    </source>
</evidence>
<dbReference type="InterPro" id="IPR031569">
    <property type="entry name" value="ApeC"/>
</dbReference>
<evidence type="ECO:0000259" key="3">
    <source>
        <dbReference type="Pfam" id="PF16977"/>
    </source>
</evidence>
<keyword evidence="1" id="KW-0732">Signal</keyword>
<evidence type="ECO:0000313" key="4">
    <source>
        <dbReference type="EMBL" id="KAK7499860.1"/>
    </source>
</evidence>
<dbReference type="AlphaFoldDB" id="A0ABD0LKD1"/>
<dbReference type="Proteomes" id="UP001519460">
    <property type="component" value="Unassembled WGS sequence"/>
</dbReference>
<dbReference type="Pfam" id="PF16977">
    <property type="entry name" value="ApeC"/>
    <property type="match status" value="1"/>
</dbReference>
<name>A0ABD0LKD1_9CAEN</name>
<evidence type="ECO:0000313" key="5">
    <source>
        <dbReference type="Proteomes" id="UP001519460"/>
    </source>
</evidence>
<comment type="caution">
    <text evidence="4">The sequence shown here is derived from an EMBL/GenBank/DDBJ whole genome shotgun (WGS) entry which is preliminary data.</text>
</comment>
<proteinExistence type="predicted"/>
<accession>A0ABD0LKD1</accession>
<sequence length="556" mass="61799">MLHRTSIISLWVWLMLWVTVNGNGQDYIGIGYNLLTANPDGGAAGRGGVDPGLLLTRRVLAIPPTAIREQHRHSCATENTKSTFYGAKSYQSKLQTSVQLGGGPIAGLANFAFSLSPRFARAKNETNLEHQVFQDEQNVCNLGHIRFAEELSDWLNVSVTDSFAASVCRLPEVYSETSYMKFLDNWGTHVTLEVDIGTKVIHRSQMSLAEFARHVAKTDNADVNLGGSYMGFGASLEVNFDNFRRSDAFSQSFGSHVYSLQAGSEAMPEPIAVKIVSIDHALQARFWRTMDQFAAKSLCAINTRTDVIASNLRQALSQYAAYKMAAVPTDPPLVVPLTWPRGTYGLIKPVTGCPGGRVTWNEGWRYQDTGGSDKNWFSAQIHLAGTWLPGHNIRMDFCMKGVKQLSEWDVDWPAGDYCIFKYGACPAGFQSGYVQWDDADISNDNAAGGHLPDGVYNSNTKIEFCCRSDGLPTSSIYLPLERPFYLLRHKRACQVVHSMAVHEEVVQWNEAFDYFFFGFSDDERLGGAHPYDDGDGDKHRLHFCYYYTNTGTSLIG</sequence>
<organism evidence="4 5">
    <name type="scientific">Batillaria attramentaria</name>
    <dbReference type="NCBI Taxonomy" id="370345"/>
    <lineage>
        <taxon>Eukaryota</taxon>
        <taxon>Metazoa</taxon>
        <taxon>Spiralia</taxon>
        <taxon>Lophotrochozoa</taxon>
        <taxon>Mollusca</taxon>
        <taxon>Gastropoda</taxon>
        <taxon>Caenogastropoda</taxon>
        <taxon>Sorbeoconcha</taxon>
        <taxon>Cerithioidea</taxon>
        <taxon>Batillariidae</taxon>
        <taxon>Batillaria</taxon>
    </lineage>
</organism>
<gene>
    <name evidence="4" type="ORF">BaRGS_00008951</name>
</gene>
<dbReference type="Pfam" id="PF01823">
    <property type="entry name" value="MACPF"/>
    <property type="match status" value="1"/>
</dbReference>
<dbReference type="EMBL" id="JACVVK020000041">
    <property type="protein sequence ID" value="KAK7499860.1"/>
    <property type="molecule type" value="Genomic_DNA"/>
</dbReference>
<protein>
    <recommendedName>
        <fullName evidence="6">MACPF domain-containing protein</fullName>
    </recommendedName>
</protein>